<dbReference type="InterPro" id="IPR050936">
    <property type="entry name" value="AP-1-like"/>
</dbReference>
<dbReference type="GO" id="GO:0001228">
    <property type="term" value="F:DNA-binding transcription activator activity, RNA polymerase II-specific"/>
    <property type="evidence" value="ECO:0007669"/>
    <property type="project" value="TreeGrafter"/>
</dbReference>
<feature type="compositionally biased region" description="Polar residues" evidence="5">
    <location>
        <begin position="449"/>
        <end position="464"/>
    </location>
</feature>
<reference evidence="7" key="1">
    <citation type="submission" date="2023-01" db="EMBL/GenBank/DDBJ databases">
        <title>The chitinases involved in constricting ring structure development in the nematode-trapping fungus Drechslerella dactyloides.</title>
        <authorList>
            <person name="Wang R."/>
            <person name="Zhang L."/>
            <person name="Tang P."/>
            <person name="Li S."/>
            <person name="Liang L."/>
        </authorList>
    </citation>
    <scope>NUCLEOTIDE SEQUENCE</scope>
    <source>
        <strain evidence="7">YMF1.00031</strain>
    </source>
</reference>
<dbReference type="PROSITE" id="PS50217">
    <property type="entry name" value="BZIP"/>
    <property type="match status" value="1"/>
</dbReference>
<name>A0AAD6NJX0_DREDA</name>
<comment type="caution">
    <text evidence="7">The sequence shown here is derived from an EMBL/GenBank/DDBJ whole genome shotgun (WGS) entry which is preliminary data.</text>
</comment>
<organism evidence="7 8">
    <name type="scientific">Drechslerella dactyloides</name>
    <name type="common">Nematode-trapping fungus</name>
    <name type="synonym">Arthrobotrys dactyloides</name>
    <dbReference type="NCBI Taxonomy" id="74499"/>
    <lineage>
        <taxon>Eukaryota</taxon>
        <taxon>Fungi</taxon>
        <taxon>Dikarya</taxon>
        <taxon>Ascomycota</taxon>
        <taxon>Pezizomycotina</taxon>
        <taxon>Orbiliomycetes</taxon>
        <taxon>Orbiliales</taxon>
        <taxon>Orbiliaceae</taxon>
        <taxon>Drechslerella</taxon>
    </lineage>
</organism>
<feature type="region of interest" description="Disordered" evidence="5">
    <location>
        <begin position="283"/>
        <end position="303"/>
    </location>
</feature>
<feature type="region of interest" description="Disordered" evidence="5">
    <location>
        <begin position="320"/>
        <end position="339"/>
    </location>
</feature>
<dbReference type="InterPro" id="IPR013910">
    <property type="entry name" value="TF_PAP1"/>
</dbReference>
<proteinExistence type="inferred from homology"/>
<dbReference type="EMBL" id="JAQGDS010000004">
    <property type="protein sequence ID" value="KAJ6261189.1"/>
    <property type="molecule type" value="Genomic_DNA"/>
</dbReference>
<feature type="region of interest" description="Disordered" evidence="5">
    <location>
        <begin position="127"/>
        <end position="187"/>
    </location>
</feature>
<dbReference type="GO" id="GO:0005737">
    <property type="term" value="C:cytoplasm"/>
    <property type="evidence" value="ECO:0007669"/>
    <property type="project" value="UniProtKB-SubCell"/>
</dbReference>
<dbReference type="Gene3D" id="1.10.238.100">
    <property type="entry name" value="YAP1 redox domain. Chain B"/>
    <property type="match status" value="1"/>
</dbReference>
<dbReference type="Gene3D" id="1.20.5.170">
    <property type="match status" value="1"/>
</dbReference>
<comment type="similarity">
    <text evidence="4">Belongs to the bZIP family. YAP subfamily.</text>
</comment>
<feature type="compositionally biased region" description="Low complexity" evidence="5">
    <location>
        <begin position="397"/>
        <end position="427"/>
    </location>
</feature>
<feature type="domain" description="BZIP" evidence="6">
    <location>
        <begin position="162"/>
        <end position="225"/>
    </location>
</feature>
<evidence type="ECO:0000313" key="8">
    <source>
        <dbReference type="Proteomes" id="UP001221413"/>
    </source>
</evidence>
<feature type="region of interest" description="Disordered" evidence="5">
    <location>
        <begin position="53"/>
        <end position="80"/>
    </location>
</feature>
<feature type="compositionally biased region" description="Basic and acidic residues" evidence="5">
    <location>
        <begin position="137"/>
        <end position="152"/>
    </location>
</feature>
<dbReference type="SUPFAM" id="SSF57959">
    <property type="entry name" value="Leucine zipper domain"/>
    <property type="match status" value="1"/>
</dbReference>
<feature type="compositionally biased region" description="Polar residues" evidence="5">
    <location>
        <begin position="428"/>
        <end position="439"/>
    </location>
</feature>
<evidence type="ECO:0000256" key="4">
    <source>
        <dbReference type="ARBA" id="ARBA00038132"/>
    </source>
</evidence>
<dbReference type="CDD" id="cd14688">
    <property type="entry name" value="bZIP_YAP"/>
    <property type="match status" value="1"/>
</dbReference>
<dbReference type="PANTHER" id="PTHR40621:SF6">
    <property type="entry name" value="AP-1-LIKE TRANSCRIPTION FACTOR YAP1-RELATED"/>
    <property type="match status" value="1"/>
</dbReference>
<evidence type="ECO:0000256" key="1">
    <source>
        <dbReference type="ARBA" id="ARBA00004123"/>
    </source>
</evidence>
<dbReference type="SUPFAM" id="SSF111430">
    <property type="entry name" value="YAP1 redox domain"/>
    <property type="match status" value="1"/>
</dbReference>
<dbReference type="GO" id="GO:0090575">
    <property type="term" value="C:RNA polymerase II transcription regulator complex"/>
    <property type="evidence" value="ECO:0007669"/>
    <property type="project" value="TreeGrafter"/>
</dbReference>
<evidence type="ECO:0000256" key="2">
    <source>
        <dbReference type="ARBA" id="ARBA00004496"/>
    </source>
</evidence>
<evidence type="ECO:0000259" key="6">
    <source>
        <dbReference type="PROSITE" id="PS50217"/>
    </source>
</evidence>
<feature type="compositionally biased region" description="Low complexity" evidence="5">
    <location>
        <begin position="565"/>
        <end position="575"/>
    </location>
</feature>
<dbReference type="InterPro" id="IPR004827">
    <property type="entry name" value="bZIP"/>
</dbReference>
<dbReference type="Pfam" id="PF08601">
    <property type="entry name" value="PAP1"/>
    <property type="match status" value="1"/>
</dbReference>
<protein>
    <recommendedName>
        <fullName evidence="6">BZIP domain-containing protein</fullName>
    </recommendedName>
</protein>
<gene>
    <name evidence="7" type="ORF">Dda_3857</name>
</gene>
<feature type="compositionally biased region" description="Polar residues" evidence="5">
    <location>
        <begin position="67"/>
        <end position="76"/>
    </location>
</feature>
<dbReference type="PROSITE" id="PS00036">
    <property type="entry name" value="BZIP_BASIC"/>
    <property type="match status" value="1"/>
</dbReference>
<evidence type="ECO:0000313" key="7">
    <source>
        <dbReference type="EMBL" id="KAJ6261189.1"/>
    </source>
</evidence>
<keyword evidence="8" id="KW-1185">Reference proteome</keyword>
<dbReference type="Proteomes" id="UP001221413">
    <property type="component" value="Unassembled WGS sequence"/>
</dbReference>
<dbReference type="PANTHER" id="PTHR40621">
    <property type="entry name" value="TRANSCRIPTION FACTOR KAPC-RELATED"/>
    <property type="match status" value="1"/>
</dbReference>
<evidence type="ECO:0000256" key="5">
    <source>
        <dbReference type="SAM" id="MobiDB-lite"/>
    </source>
</evidence>
<evidence type="ECO:0000256" key="3">
    <source>
        <dbReference type="ARBA" id="ARBA00023242"/>
    </source>
</evidence>
<dbReference type="InterPro" id="IPR023167">
    <property type="entry name" value="Yap1_redox_dom_sf"/>
</dbReference>
<dbReference type="GO" id="GO:0034599">
    <property type="term" value="P:cellular response to oxidative stress"/>
    <property type="evidence" value="ECO:0007669"/>
    <property type="project" value="UniProtKB-ARBA"/>
</dbReference>
<dbReference type="GO" id="GO:0000976">
    <property type="term" value="F:transcription cis-regulatory region binding"/>
    <property type="evidence" value="ECO:0007669"/>
    <property type="project" value="InterPro"/>
</dbReference>
<feature type="compositionally biased region" description="Basic and acidic residues" evidence="5">
    <location>
        <begin position="178"/>
        <end position="187"/>
    </location>
</feature>
<accession>A0AAD6NJX0</accession>
<keyword evidence="3" id="KW-0539">Nucleus</keyword>
<comment type="subcellular location">
    <subcellularLocation>
        <location evidence="2">Cytoplasm</location>
    </subcellularLocation>
    <subcellularLocation>
        <location evidence="1">Nucleus</location>
    </subcellularLocation>
</comment>
<feature type="compositionally biased region" description="Polar residues" evidence="5">
    <location>
        <begin position="286"/>
        <end position="302"/>
    </location>
</feature>
<sequence length="699" mass="75457">MLAALIELRFWQPVVNSQSTQLSPNNSGLPLWSAPRNPALRALLLAALNSNAPLNAQPRSTPVAMKQSDSSDSLNSPLKGDSSFDTSLFTDADALADVDYNFDLGEYGLGEFGLESTGDHEKRKLSIDDAADEEADPHETEPKRREGDDKTAKKPGRKPITNEPTSKRKAQNRAAQRAFRERKEKHLKDLEQKVQDLEKVSESTHQENKVLKEQVDKLQSELKEYRKRFSMGGGGTGLNRSPSNSISNNLSSVDTLGSTGGFSFDFPLFGSFSAPGQNVIGGNRAAASSTSPNRSNNISPTNYRVAPNGILELERGNRASMGSISPVTPQNNSPAVRSNSNSFTGINHSPLQVHRVSVDEPKFNHTNDILSELFSPSILQAVNNDLNGNSDYLNKGTLSSSHSTPHMSSLFSFSDSPSASSVSQQSLKNGQNNSSSCGTTPEAMDAASPPQNKADSSSRLNSISEEGEQRALSNRHHRGSSVGDVTSFCDMLGQACGNPNNPLPAAGRILPPQDNSSITTNAAASATAATAGTDNSFAWFAAQNGGSFEPNLFNDYRDPGSNEHQQPQQLQQQPPFSTVGMSYFDDAFPTAFDLTLPPTPPVTSVDKMKTVALAPGLQEEDDDEEEEVVPADEPNSFLKCNQIWDKVQSHPKFVSGEIDMDNLCSELRAKAKCSEKGVVVDKKDVDTILNKPVPSMWGL</sequence>
<dbReference type="FunFam" id="1.20.5.170:FF:000067">
    <property type="entry name" value="BZIP transcription factor"/>
    <property type="match status" value="1"/>
</dbReference>
<dbReference type="SMART" id="SM00338">
    <property type="entry name" value="BRLZ"/>
    <property type="match status" value="1"/>
</dbReference>
<dbReference type="Pfam" id="PF00170">
    <property type="entry name" value="bZIP_1"/>
    <property type="match status" value="1"/>
</dbReference>
<feature type="region of interest" description="Disordered" evidence="5">
    <location>
        <begin position="550"/>
        <end position="579"/>
    </location>
</feature>
<dbReference type="InterPro" id="IPR046347">
    <property type="entry name" value="bZIP_sf"/>
</dbReference>
<dbReference type="AlphaFoldDB" id="A0AAD6NJX0"/>
<feature type="region of interest" description="Disordered" evidence="5">
    <location>
        <begin position="397"/>
        <end position="483"/>
    </location>
</feature>